<keyword evidence="13 20" id="KW-0067">ATP-binding</keyword>
<keyword evidence="9 20" id="KW-0808">Transferase</keyword>
<evidence type="ECO:0000256" key="10">
    <source>
        <dbReference type="ARBA" id="ARBA00022741"/>
    </source>
</evidence>
<comment type="similarity">
    <text evidence="3 20">Belongs to the PI3/PI4-kinase family. ATM subfamily.</text>
</comment>
<dbReference type="PANTHER" id="PTHR37079:SF4">
    <property type="entry name" value="SERINE_THREONINE-PROTEIN KINASE ATM"/>
    <property type="match status" value="1"/>
</dbReference>
<dbReference type="InterPro" id="IPR000403">
    <property type="entry name" value="PI3/4_kinase_cat_dom"/>
</dbReference>
<feature type="compositionally biased region" description="Polar residues" evidence="21">
    <location>
        <begin position="198"/>
        <end position="234"/>
    </location>
</feature>
<evidence type="ECO:0000256" key="6">
    <source>
        <dbReference type="ARBA" id="ARBA00014619"/>
    </source>
</evidence>
<dbReference type="GO" id="GO:0006325">
    <property type="term" value="P:chromatin organization"/>
    <property type="evidence" value="ECO:0007669"/>
    <property type="project" value="UniProtKB-KW"/>
</dbReference>
<dbReference type="InterPro" id="IPR003152">
    <property type="entry name" value="FATC_dom"/>
</dbReference>
<evidence type="ECO:0000256" key="4">
    <source>
        <dbReference type="ARBA" id="ARBA00011370"/>
    </source>
</evidence>
<comment type="catalytic activity">
    <reaction evidence="19">
        <text>L-seryl-[protein] + ATP = O-phospho-L-seryl-[protein] + ADP + H(+)</text>
        <dbReference type="Rhea" id="RHEA:17989"/>
        <dbReference type="Rhea" id="RHEA-COMP:9863"/>
        <dbReference type="Rhea" id="RHEA-COMP:11604"/>
        <dbReference type="ChEBI" id="CHEBI:15378"/>
        <dbReference type="ChEBI" id="CHEBI:29999"/>
        <dbReference type="ChEBI" id="CHEBI:30616"/>
        <dbReference type="ChEBI" id="CHEBI:83421"/>
        <dbReference type="ChEBI" id="CHEBI:456216"/>
        <dbReference type="EC" id="2.7.11.1"/>
    </reaction>
</comment>
<dbReference type="SUPFAM" id="SSF56112">
    <property type="entry name" value="Protein kinase-like (PK-like)"/>
    <property type="match status" value="1"/>
</dbReference>
<dbReference type="PROSITE" id="PS51189">
    <property type="entry name" value="FAT"/>
    <property type="match status" value="1"/>
</dbReference>
<dbReference type="GO" id="GO:0005634">
    <property type="term" value="C:nucleus"/>
    <property type="evidence" value="ECO:0007669"/>
    <property type="project" value="UniProtKB-SubCell"/>
</dbReference>
<evidence type="ECO:0000256" key="8">
    <source>
        <dbReference type="ARBA" id="ARBA00022527"/>
    </source>
</evidence>
<evidence type="ECO:0000256" key="1">
    <source>
        <dbReference type="ARBA" id="ARBA00004123"/>
    </source>
</evidence>
<evidence type="ECO:0000256" key="16">
    <source>
        <dbReference type="ARBA" id="ARBA00023242"/>
    </source>
</evidence>
<dbReference type="InterPro" id="IPR021668">
    <property type="entry name" value="TAN"/>
</dbReference>
<feature type="compositionally biased region" description="Acidic residues" evidence="21">
    <location>
        <begin position="2875"/>
        <end position="2885"/>
    </location>
</feature>
<evidence type="ECO:0000313" key="26">
    <source>
        <dbReference type="Proteomes" id="UP000801864"/>
    </source>
</evidence>
<dbReference type="GO" id="GO:0006281">
    <property type="term" value="P:DNA repair"/>
    <property type="evidence" value="ECO:0007669"/>
    <property type="project" value="InterPro"/>
</dbReference>
<evidence type="ECO:0000256" key="17">
    <source>
        <dbReference type="ARBA" id="ARBA00025079"/>
    </source>
</evidence>
<keyword evidence="12 20" id="KW-0418">Kinase</keyword>
<keyword evidence="10 20" id="KW-0547">Nucleotide-binding</keyword>
<feature type="region of interest" description="Disordered" evidence="21">
    <location>
        <begin position="198"/>
        <end position="240"/>
    </location>
</feature>
<dbReference type="InterPro" id="IPR018936">
    <property type="entry name" value="PI3/4_kinase_CS"/>
</dbReference>
<accession>A0A9P4X591</accession>
<evidence type="ECO:0000259" key="23">
    <source>
        <dbReference type="PROSITE" id="PS51189"/>
    </source>
</evidence>
<dbReference type="FunFam" id="3.30.1010.10:FF:000019">
    <property type="entry name" value="Serine/threonine-protein kinase Tel1"/>
    <property type="match status" value="1"/>
</dbReference>
<dbReference type="Gene3D" id="1.10.1070.11">
    <property type="entry name" value="Phosphatidylinositol 3-/4-kinase, catalytic domain"/>
    <property type="match status" value="1"/>
</dbReference>
<dbReference type="PROSITE" id="PS00915">
    <property type="entry name" value="PI3_4_KINASE_1"/>
    <property type="match status" value="1"/>
</dbReference>
<dbReference type="Gene3D" id="3.30.1010.10">
    <property type="entry name" value="Phosphatidylinositol 3-kinase Catalytic Subunit, Chain A, domain 4"/>
    <property type="match status" value="1"/>
</dbReference>
<dbReference type="SMART" id="SM01342">
    <property type="entry name" value="TAN"/>
    <property type="match status" value="1"/>
</dbReference>
<protein>
    <recommendedName>
        <fullName evidence="6 20">Serine/threonine-protein kinase Tel1</fullName>
        <ecNumber evidence="5 20">2.7.11.1</ecNumber>
    </recommendedName>
</protein>
<keyword evidence="8 20" id="KW-0723">Serine/threonine-protein kinase</keyword>
<evidence type="ECO:0000256" key="13">
    <source>
        <dbReference type="ARBA" id="ARBA00022840"/>
    </source>
</evidence>
<evidence type="ECO:0000256" key="18">
    <source>
        <dbReference type="ARBA" id="ARBA00047899"/>
    </source>
</evidence>
<evidence type="ECO:0000256" key="15">
    <source>
        <dbReference type="ARBA" id="ARBA00022895"/>
    </source>
</evidence>
<evidence type="ECO:0000256" key="14">
    <source>
        <dbReference type="ARBA" id="ARBA00022853"/>
    </source>
</evidence>
<dbReference type="PROSITE" id="PS00916">
    <property type="entry name" value="PI3_4_KINASE_2"/>
    <property type="match status" value="1"/>
</dbReference>
<proteinExistence type="inferred from homology"/>
<evidence type="ECO:0000259" key="22">
    <source>
        <dbReference type="PROSITE" id="PS50290"/>
    </source>
</evidence>
<dbReference type="EC" id="2.7.11.1" evidence="5 20"/>
<dbReference type="PROSITE" id="PS50290">
    <property type="entry name" value="PI3_4_KINASE_3"/>
    <property type="match status" value="1"/>
</dbReference>
<evidence type="ECO:0000256" key="11">
    <source>
        <dbReference type="ARBA" id="ARBA00022763"/>
    </source>
</evidence>
<dbReference type="PROSITE" id="PS51190">
    <property type="entry name" value="FATC"/>
    <property type="match status" value="1"/>
</dbReference>
<dbReference type="SMART" id="SM00146">
    <property type="entry name" value="PI3Kc"/>
    <property type="match status" value="1"/>
</dbReference>
<dbReference type="InterPro" id="IPR003151">
    <property type="entry name" value="PIK-rel_kinase_FAT"/>
</dbReference>
<gene>
    <name evidence="25" type="ORF">CFAM422_011817</name>
</gene>
<evidence type="ECO:0000256" key="19">
    <source>
        <dbReference type="ARBA" id="ARBA00048679"/>
    </source>
</evidence>
<comment type="catalytic activity">
    <reaction evidence="18 20">
        <text>L-threonyl-[protein] + ATP = O-phospho-L-threonyl-[protein] + ADP + H(+)</text>
        <dbReference type="Rhea" id="RHEA:46608"/>
        <dbReference type="Rhea" id="RHEA-COMP:11060"/>
        <dbReference type="Rhea" id="RHEA-COMP:11605"/>
        <dbReference type="ChEBI" id="CHEBI:15378"/>
        <dbReference type="ChEBI" id="CHEBI:30013"/>
        <dbReference type="ChEBI" id="CHEBI:30616"/>
        <dbReference type="ChEBI" id="CHEBI:61977"/>
        <dbReference type="ChEBI" id="CHEBI:456216"/>
        <dbReference type="EC" id="2.7.11.1"/>
    </reaction>
</comment>
<keyword evidence="16 20" id="KW-0539">Nucleus</keyword>
<dbReference type="Proteomes" id="UP000801864">
    <property type="component" value="Unassembled WGS sequence"/>
</dbReference>
<comment type="subunit">
    <text evidence="4">Associates with DNA double-strand breaks.</text>
</comment>
<dbReference type="CDD" id="cd05171">
    <property type="entry name" value="PIKKc_ATM"/>
    <property type="match status" value="1"/>
</dbReference>
<dbReference type="SMART" id="SM01343">
    <property type="entry name" value="FATC"/>
    <property type="match status" value="1"/>
</dbReference>
<dbReference type="GO" id="GO:0005524">
    <property type="term" value="F:ATP binding"/>
    <property type="evidence" value="ECO:0007669"/>
    <property type="project" value="UniProtKB-KW"/>
</dbReference>
<evidence type="ECO:0000256" key="7">
    <source>
        <dbReference type="ARBA" id="ARBA00022454"/>
    </source>
</evidence>
<sequence>MASSNSHGESVMLLANKVKSGNVKEREKAVDDLSQFLNPRNRSANLYDLLPRVMVPPALTLSRSKLGDKSYHEIFEAIFNFVLREKPNYYDKKKSQSTANTAATRLSKCAAAVRMAAIRGAAKIGRKTMLAVMDHITQVLPGPDEDFVRPLLQDYVKALTEIVSRQANAELFARKKAEPWQACVDLFLDIAHHILPNESNTASLPHTTRPSPAPTASSRTLPRSNSATQAQRHTGQAEGGPLKDALEGLYHLVSAANAPILRGAQDITNLALRVLNTKHLSPGSTQTLCFSIINTVFRATEADNLDDAIALAKDLLPHMGYWWRAEKVSQDELIKALRNEICRSIYLMHLHLEHLAVNLWDTNVRNELENLIEPLWQEYSKRSEAFRLQLADLTFTPSPSRGHVMQLGLFGLRPHNIEGESHWAIVQNLALLEAILLRPKKDIVDNDADNREQPRKRRRIQQDPNPIRVKLKSQHAGVVRTALQLVPFILVTNTLSHSEVDELLVDLVAFAGDKNAITASWALIACASCALWSKECRIQQDVWRQIWHLAARSVSLPATSRAACLLLHSIIETDVLPYHNMSDDINSMITTADINGPGVLCDTSLALMSHLFHLRNSRLPSASHSTSSHIIRWVFLRWNPSELSYASFQSAHTRPNDLVNILHLCCGAQPISLTRQDSASGGSLGETWISQREIGDFNEYLLLLGHETSDTISNECCYSSAKEALPLAADATSFFALKKLVLELLYPKLEELKELCVSWTKKASDGGTQISFDRFRSLMSACIMGTLLIPHLNDLNSTQSSSLERLLLELAEGGISAALSSVEPAAFVELTLKELRPCIPEISTTNLGQMCANSPGILNLLSKMSEVIEQRQASQRSGDHSDFMDLDDDFGSYDSQVVTASNAYSAPRQNIQLCLNSQAFDIDTRLRLTLLKLIYQDRSQLGLLTSSYIKELLALSDDELLSCQRLLIEIVRSDLIMDGESALDIVERLGEIVGKPEYQSCEVAQTTCIEVIDGLSNTWLHDNQNLADRVGDLYDHFVKVCLPSNILSPKTQMSLARLLFTLLRINPEYGSSLGLDSCRTSLLLILKKGPMKVKCFIAERVADIFELYILMLHDEVFVDILDNLPADPDNSAGIAFRLIVLSKIACSWPTLLRRCTYHIFETPGNISQSADYAKRCLADISLVLNLGSPTELFQLFSRQLLYTWLEEKTVETIPYSIFGYASLGDLLKSAQAEAIGLAIMRGQENTSADIARLVGIPETQLIQQNFATALSYGLLYATTFGSQEKIKGEDRIKQKLGTKPYTESVYVHFIDIVALLFDLIDQEDPVEKVFLKQAHLKYAGENLQAIKAIAHSPANLPPNQQPMFRAKPVFNELIRLCQGTEFQFHDLWTPAVVVAIARRLFNTVHPALGSLHACSVLRKVRLLVCLAGPVALESYCLEMLLSSIRGFIVDSECADDALGISQYLLSRGKTYLTQVPSFLAGYSLSALASLRVFLESSQSSTTQESQFKATMSKAQKFHEWFSQYLADYTSPRFESQSQNDLFKSITLSAAHIRSSGNAEKNTSESKLLLDILNDETAESQLLNEASRQLALGLLCGDFTIPTHSRNDVVDSDQSAIAHASAVWKSCGAQSLSENYLSWVGRVVGRSFLASGTIPEDILRETRLDQYEKIAPGPHGSEMGLLHLLQGLTMDPNSVTAGLAEATLRTAISQAVVEDDGPLVTAGQRSLSESLFVASQWGAYRTPPSEAASTELPEDDQFSWAEDVTSQNWLRRLSAFLAQSVPSSILLSVLAPVLLKVNGFAEKAFPFIVHLVLYFQLEQQQATKKSLSGALKQWLGSTEPAAKDNIKLLINTILYLRTQEYPKEVSIADRLHWLDVDYSMAAASATRCGMHKTALLFAEIATSETARASRRASIAKEADINETLLAIFENIDDPDAYYGLPEDASLSNVLSRLEYEQEGTKNLAFRGAQYDSHIRLRQNTSESDAHALVKALGSLGFAGLSNSLMQTQQNLGSTPSSIKSTFHTARRLEIWNLPVPATSDHHAVVTYKAYQTMHQATNLSSVRTAVYDGFARTMKNLVGGNRNATALRSGLGALAALSELDEILNIADVTELESLMSRFQERSQWMKSGIYDDVSQILSCRGTTMSMFTQHASLLGNATLSVAGIRQMEIKSMLLASGIYRYHQATQESLNISTALSDLIKPCEDLGVHVDVAIKIEVANSLWDHGEMTTSIKMLQGIDNPTALKKQAIPVSRSDLLSKIGHRMSVARLEKPRDIQKKYLEPALKELKGGVEAKEAGLVFHQFAVFCDEQLQDPDSLEDLTRLQNLKKGKNDEVEELKSLISSTRDSQLKAKYTHVLSKEKQWLDLDEQELRRVEMTRSEFVRLSLENYLLSLASSDEHNNDALRFTALWLEKSDDEATNKAVTRHLSKVPTAKFAGLMSQLTSRLQNQDSAFQELLSNLVYNICVDHPYHGMYHIWSGTKARVQQKDEVAVLRVRANDKIATKLASTKAVADIWVSIEKTSKGYHGLALERDQAKYKSGAKVALKDSTAAKNLMNYLAKFRIPPPTMHIEVNANRDYSRVPLISRLEPTMTIASGVSAPKIITAIGTDGAKYKQLVKGGQDDLRQDAIMEQVFAAVSSLLKLHRATRQRNLGIRTYKVLPLTASSGLIEFVRDTIPLHEFLMPAHERYYPRDLKGSQCRKEIFNVQNRTVEQRISTYRKVTERFQPVMRYFFMEYFVDPDEWFVKRLAYTRSTAAISMLGHVLGLGDRHGHNILLDTKTGEVVHIDLGIAFETGRILPVPELVPFRLTRDIVDGMGITKTEGVFRRCCEVTLDALREDQYSIMTILDVLRYDPLYSWSVSPVRLAKLQKARQDDDGAIDDADQADVDTKKGKKSGSHLNEPSEGDRALEVVRKKLSKTLSVTATVNDLINQATDERNLAVLYSGWAAYA</sequence>
<dbReference type="Pfam" id="PF02260">
    <property type="entry name" value="FATC"/>
    <property type="match status" value="1"/>
</dbReference>
<dbReference type="Pfam" id="PF02259">
    <property type="entry name" value="FAT"/>
    <property type="match status" value="1"/>
</dbReference>
<comment type="subcellular location">
    <subcellularLocation>
        <location evidence="2 20">Chromosome</location>
        <location evidence="2 20">Telomere</location>
    </subcellularLocation>
    <subcellularLocation>
        <location evidence="1 20">Nucleus</location>
    </subcellularLocation>
</comment>
<dbReference type="InterPro" id="IPR036940">
    <property type="entry name" value="PI3/4_kinase_cat_sf"/>
</dbReference>
<keyword evidence="14 20" id="KW-0156">Chromatin regulator</keyword>
<comment type="function">
    <text evidence="17 20">Serine/threonine protein kinase which activates checkpoint signaling upon genotoxic stresses such as ionizing radiation (IR), ultraviolet light (UV), or DNA replication stalling, thereby acting as a DNA damage sensor. Recognizes the substrate consensus sequence [ST]-Q. Phosphorylates histone H2A to form H2AS128ph (gamma-H2A) at sites of DNA damage, involved in the regulation of DNA damage response mechanism. Required for the control of telomere length and genome stability.</text>
</comment>
<evidence type="ECO:0000256" key="20">
    <source>
        <dbReference type="RuleBase" id="RU365027"/>
    </source>
</evidence>
<reference evidence="25 26" key="1">
    <citation type="submission" date="2018-06" db="EMBL/GenBank/DDBJ databases">
        <title>Genome analysis of cellulolytic fungus Trichoderma lentiforme CFAM-422.</title>
        <authorList>
            <person name="Steindorff A.S."/>
            <person name="Formighieri E.F."/>
            <person name="Midorikawa G.E.O."/>
            <person name="Tamietti M.S."/>
            <person name="Ramos E.Z."/>
            <person name="Silva A.S."/>
            <person name="Bon E.P.S."/>
            <person name="Mendes T.D."/>
            <person name="Damaso M.C.T."/>
            <person name="Favaro L.C.L."/>
        </authorList>
    </citation>
    <scope>NUCLEOTIDE SEQUENCE [LARGE SCALE GENOMIC DNA]</scope>
    <source>
        <strain evidence="25 26">CFAM-422</strain>
    </source>
</reference>
<evidence type="ECO:0000259" key="24">
    <source>
        <dbReference type="PROSITE" id="PS51190"/>
    </source>
</evidence>
<evidence type="ECO:0000256" key="5">
    <source>
        <dbReference type="ARBA" id="ARBA00012513"/>
    </source>
</evidence>
<keyword evidence="26" id="KW-1185">Reference proteome</keyword>
<comment type="caution">
    <text evidence="25">The sequence shown here is derived from an EMBL/GenBank/DDBJ whole genome shotgun (WGS) entry which is preliminary data.</text>
</comment>
<keyword evidence="15 20" id="KW-0779">Telomere</keyword>
<dbReference type="Pfam" id="PF00454">
    <property type="entry name" value="PI3_PI4_kinase"/>
    <property type="match status" value="1"/>
</dbReference>
<evidence type="ECO:0000256" key="9">
    <source>
        <dbReference type="ARBA" id="ARBA00022679"/>
    </source>
</evidence>
<dbReference type="InterPro" id="IPR038980">
    <property type="entry name" value="ATM_plant"/>
</dbReference>
<dbReference type="GO" id="GO:0000781">
    <property type="term" value="C:chromosome, telomeric region"/>
    <property type="evidence" value="ECO:0007669"/>
    <property type="project" value="UniProtKB-SubCell"/>
</dbReference>
<evidence type="ECO:0000313" key="25">
    <source>
        <dbReference type="EMBL" id="KAF3058734.1"/>
    </source>
</evidence>
<evidence type="ECO:0000256" key="12">
    <source>
        <dbReference type="ARBA" id="ARBA00022777"/>
    </source>
</evidence>
<organism evidence="25 26">
    <name type="scientific">Trichoderma lentiforme</name>
    <dbReference type="NCBI Taxonomy" id="1567552"/>
    <lineage>
        <taxon>Eukaryota</taxon>
        <taxon>Fungi</taxon>
        <taxon>Dikarya</taxon>
        <taxon>Ascomycota</taxon>
        <taxon>Pezizomycotina</taxon>
        <taxon>Sordariomycetes</taxon>
        <taxon>Hypocreomycetidae</taxon>
        <taxon>Hypocreales</taxon>
        <taxon>Hypocreaceae</taxon>
        <taxon>Trichoderma</taxon>
    </lineage>
</organism>
<dbReference type="EMBL" id="QLNT01000026">
    <property type="protein sequence ID" value="KAF3058734.1"/>
    <property type="molecule type" value="Genomic_DNA"/>
</dbReference>
<evidence type="ECO:0000256" key="21">
    <source>
        <dbReference type="SAM" id="MobiDB-lite"/>
    </source>
</evidence>
<feature type="region of interest" description="Disordered" evidence="21">
    <location>
        <begin position="2875"/>
        <end position="2904"/>
    </location>
</feature>
<dbReference type="GO" id="GO:0035556">
    <property type="term" value="P:intracellular signal transduction"/>
    <property type="evidence" value="ECO:0007669"/>
    <property type="project" value="UniProtKB-ARBA"/>
</dbReference>
<dbReference type="Pfam" id="PF11640">
    <property type="entry name" value="TAN"/>
    <property type="match status" value="1"/>
</dbReference>
<keyword evidence="11 20" id="KW-0227">DNA damage</keyword>
<dbReference type="PANTHER" id="PTHR37079">
    <property type="entry name" value="SERINE/THREONINE-PROTEIN KINASE ATM"/>
    <property type="match status" value="1"/>
</dbReference>
<feature type="domain" description="FATC" evidence="24">
    <location>
        <begin position="2917"/>
        <end position="2949"/>
    </location>
</feature>
<evidence type="ECO:0000256" key="2">
    <source>
        <dbReference type="ARBA" id="ARBA00004574"/>
    </source>
</evidence>
<dbReference type="InterPro" id="IPR044107">
    <property type="entry name" value="PIKKc_ATM"/>
</dbReference>
<feature type="domain" description="PI3K/PI4K catalytic" evidence="22">
    <location>
        <begin position="2586"/>
        <end position="2897"/>
    </location>
</feature>
<evidence type="ECO:0000256" key="3">
    <source>
        <dbReference type="ARBA" id="ARBA00010769"/>
    </source>
</evidence>
<dbReference type="InterPro" id="IPR014009">
    <property type="entry name" value="PIK_FAT"/>
</dbReference>
<feature type="domain" description="FAT" evidence="23">
    <location>
        <begin position="1879"/>
        <end position="2481"/>
    </location>
</feature>
<dbReference type="GO" id="GO:0004674">
    <property type="term" value="F:protein serine/threonine kinase activity"/>
    <property type="evidence" value="ECO:0007669"/>
    <property type="project" value="UniProtKB-KW"/>
</dbReference>
<name>A0A9P4X591_9HYPO</name>
<dbReference type="InterPro" id="IPR011009">
    <property type="entry name" value="Kinase-like_dom_sf"/>
</dbReference>
<keyword evidence="7 20" id="KW-0158">Chromosome</keyword>